<evidence type="ECO:0000313" key="3">
    <source>
        <dbReference type="Proteomes" id="UP001249851"/>
    </source>
</evidence>
<name>A0AAD9UTY1_ACRCE</name>
<organism evidence="2 3">
    <name type="scientific">Acropora cervicornis</name>
    <name type="common">Staghorn coral</name>
    <dbReference type="NCBI Taxonomy" id="6130"/>
    <lineage>
        <taxon>Eukaryota</taxon>
        <taxon>Metazoa</taxon>
        <taxon>Cnidaria</taxon>
        <taxon>Anthozoa</taxon>
        <taxon>Hexacorallia</taxon>
        <taxon>Scleractinia</taxon>
        <taxon>Astrocoeniina</taxon>
        <taxon>Acroporidae</taxon>
        <taxon>Acropora</taxon>
    </lineage>
</organism>
<feature type="region of interest" description="Disordered" evidence="1">
    <location>
        <begin position="1"/>
        <end position="22"/>
    </location>
</feature>
<dbReference type="EMBL" id="JARQWQ010000120">
    <property type="protein sequence ID" value="KAK2549841.1"/>
    <property type="molecule type" value="Genomic_DNA"/>
</dbReference>
<proteinExistence type="predicted"/>
<feature type="compositionally biased region" description="Polar residues" evidence="1">
    <location>
        <begin position="1"/>
        <end position="21"/>
    </location>
</feature>
<evidence type="ECO:0000256" key="1">
    <source>
        <dbReference type="SAM" id="MobiDB-lite"/>
    </source>
</evidence>
<accession>A0AAD9UTY1</accession>
<reference evidence="2" key="1">
    <citation type="journal article" date="2023" name="G3 (Bethesda)">
        <title>Whole genome assembly and annotation of the endangered Caribbean coral Acropora cervicornis.</title>
        <authorList>
            <person name="Selwyn J.D."/>
            <person name="Vollmer S.V."/>
        </authorList>
    </citation>
    <scope>NUCLEOTIDE SEQUENCE</scope>
    <source>
        <strain evidence="2">K2</strain>
    </source>
</reference>
<reference evidence="2" key="2">
    <citation type="journal article" date="2023" name="Science">
        <title>Genomic signatures of disease resistance in endangered staghorn corals.</title>
        <authorList>
            <person name="Vollmer S.V."/>
            <person name="Selwyn J.D."/>
            <person name="Despard B.A."/>
            <person name="Roesel C.L."/>
        </authorList>
    </citation>
    <scope>NUCLEOTIDE SEQUENCE</scope>
    <source>
        <strain evidence="2">K2</strain>
    </source>
</reference>
<sequence length="297" mass="33017">MVGKQPTHSQHQACETPSPQHSDPVRCFRVRLAGCVQQDRDKGNLVPPRILTSHKLPGAACSHLCNQSLHQILEQCSCPNTNRQYISHSLSKQNGGSQTRCPRQVCVYPLGMVSQQENLPLSRAHSWSTECHSRCRVSSKARRSRLEARFRGVPSSESEFRSFYNRPFCQQEQCSAGEILQLSARSSSRTVRCSSSALDGGECLGLPPFQIDQQMSEEDKPRRSNTVDCLSGMACAGMVPPPLQLLLSNPVLLPVQNDLLLNPLRNRHPLIINNSLPLAGWRVSGITSLLRAYQKKL</sequence>
<protein>
    <submittedName>
        <fullName evidence="2">Uncharacterized protein</fullName>
    </submittedName>
</protein>
<gene>
    <name evidence="2" type="ORF">P5673_029663</name>
</gene>
<comment type="caution">
    <text evidence="2">The sequence shown here is derived from an EMBL/GenBank/DDBJ whole genome shotgun (WGS) entry which is preliminary data.</text>
</comment>
<dbReference type="Proteomes" id="UP001249851">
    <property type="component" value="Unassembled WGS sequence"/>
</dbReference>
<keyword evidence="3" id="KW-1185">Reference proteome</keyword>
<dbReference type="AlphaFoldDB" id="A0AAD9UTY1"/>
<evidence type="ECO:0000313" key="2">
    <source>
        <dbReference type="EMBL" id="KAK2549841.1"/>
    </source>
</evidence>